<dbReference type="GO" id="GO:0071897">
    <property type="term" value="P:DNA biosynthetic process"/>
    <property type="evidence" value="ECO:0007669"/>
    <property type="project" value="UniProtKB-ARBA"/>
</dbReference>
<dbReference type="GO" id="GO:0003723">
    <property type="term" value="F:RNA binding"/>
    <property type="evidence" value="ECO:0007669"/>
    <property type="project" value="InterPro"/>
</dbReference>
<protein>
    <recommendedName>
        <fullName evidence="2">Alphavirus-like MT domain-containing protein</fullName>
    </recommendedName>
</protein>
<dbReference type="InterPro" id="IPR002588">
    <property type="entry name" value="Alphavirus-like_MT_dom"/>
</dbReference>
<dbReference type="GO" id="GO:0008174">
    <property type="term" value="F:mRNA methyltransferase activity"/>
    <property type="evidence" value="ECO:0007669"/>
    <property type="project" value="InterPro"/>
</dbReference>
<dbReference type="GO" id="GO:0003968">
    <property type="term" value="F:RNA-directed RNA polymerase activity"/>
    <property type="evidence" value="ECO:0007669"/>
    <property type="project" value="InterPro"/>
</dbReference>
<feature type="compositionally biased region" description="Polar residues" evidence="1">
    <location>
        <begin position="1016"/>
        <end position="1031"/>
    </location>
</feature>
<dbReference type="InterPro" id="IPR027351">
    <property type="entry name" value="(+)RNA_virus_helicase_core_dom"/>
</dbReference>
<dbReference type="Gene3D" id="3.40.50.300">
    <property type="entry name" value="P-loop containing nucleotide triphosphate hydrolases"/>
    <property type="match status" value="2"/>
</dbReference>
<dbReference type="InterPro" id="IPR027417">
    <property type="entry name" value="P-loop_NTPase"/>
</dbReference>
<dbReference type="GO" id="GO:0006351">
    <property type="term" value="P:DNA-templated transcription"/>
    <property type="evidence" value="ECO:0007669"/>
    <property type="project" value="InterPro"/>
</dbReference>
<evidence type="ECO:0000259" key="2">
    <source>
        <dbReference type="PROSITE" id="PS51743"/>
    </source>
</evidence>
<sequence>MDAQAIIDTATAANAAALGNGAATEYYRAAVGNGYKVTLTLKPSEQCIVKRDSPFTVIFTCTDTVTHDHPVIAAYRQLARSVMERVFQISNTTERTLCIGATMREISKYNNNPNIHYYVYGGESKDSDRIIRPALRAIAETLRRKAAKTDRRVFMKHPKQHVGAHPERPIAKRYAHMKTIFDDYITANKLPEVIHLQPVKANTLVFEDSIYNFTAETLVELFEETGAILGYGYGLFPMELLFPELPANKLYNFTRDGPYSLVTFKAGVSNGYRHLTRAWRTILENPVIVHHGKYLVVEIVSRIGCMCVFKIMVATQPEHIVRTIGLTQHESFVKLLNIQEIFCPRMRSLRTPLVYMSIREDEFYDTVNYMLSLDVKSQSFTNCMAYVRRRMGGMSLVTKELLAPWDLPKNLVLPFSLAVTCYVSMLSGDLLQYADPNNITYAGLWDTIKQGVKDWFRLGFTERFSLIKWLINDHLLQDELLLSPNNEQIQMGVVRARATMMGSVINDEVLPGRYYIDADLDLNFPNEEDIPSCDVCCMVQGKLGPQIVSCDGQITYCDFGLTDSEIQKLRGDLLNTDGDPPGLAAVKKKALEGLPSKAFNRKVRIHYVKAGPGCGKSHMIRLLADENDLVCAPFSKLIGDYTNLKSKTGEYYNLTFKTQHRAISTRGHARIFVDEFTSYSYDMLAVTVYNNAADEVFLVGDDRQTRIQEPDEGIYIGSKINLNLIATHELLMNFRNPPDTVALLNKLFGYQMRAFKAPTPDRSITVHETTEVNDLPENALRMCFSKATSAAITEDPSNTVRANQGGTYSCAKLFVANTDGSTANTECLQVVGLSRHTEHLYVVVDTSDPAMQFLSKLPDDDWWDPENPDGFKSELNFAPINMQLPETSDAVISRILGGVDSDNAQSSDDEIIQERAFKLAQNMYVDHLMVTRKNAALDTDSSDDDNVKETTTRPYKRKVHDHVLCTTEDIGVTTNHADTVEEQGVDTDLDVTRILENLDSGVDSPDGSEGVKELSKSTTPESDSGRNSTGVSDIDAPDVSDVDRREEIATVFYGTITGCICGKLIDVSLTDNFRVHPTSTSLKIDQLLGILAGHTVDFEALCILGGAPRPRASVIPMYTENVEETYRKVWSVDPRFIGNGNYKGAAYIKAEFQTITDIRNTSTFFSDMYCTGSWPSNNLLADVVDWYIANVGADNTDKLKNFVLIHKLTWSTTNTVELAKVCARVRHFEILRVAASGAGSEYFVLLRDLTGRSLTTCCALAREINDMYLHVQDCTNCLNGRLRTIADQFTELENTKHVRTNCVLSGNNDTYTLARHIYNKKIRHGKIRDGRKFEDIYPKIHPRNLKELPDHYTKEHPVTYAARAVEVEPTIPTETDATTVYSDTDSVSSDYEKVLSTQVIDKKKRKTKLERKETTVATVGVLQLRPKIALTGSAQVIGRQGTIFASALDKPMIPTRMDVPDTVVTPVETVGRNYMAAYPDFMEHVQTWIHDTRLGLREYERMPLVQHVPQRMLHPPRDSHLGASELLGAAAGFPDITSWNWLTSQKVYGKFRTGKIDFDNVLAPVNGRRHPVNLVESYYSAGPGYGLHFSSKKPCQTLAVMETRYLGKKKSFPFGYREMQLADKIADIFFDRNVKPMSEWVDCFSEADIDLAFDEYYRDAQSKGYAARYAGTNGLDCAESRTVRFSLKTVFKPKTKFDVNKVGQGISAWSVQALSMFCGVFRVLTKQALKNLRENIITDAYWDEPTFMRVVNQQFAKVPTVAKHAIVDGIQFDACQNQFTQRLERRFWSNMGVSEEAIDLYYSFRAKFLMLSSVCSGRSGYEKTSGEPGTLINNGIVQLLNADYVVEGDGPYAIVFKGDDFCKHQCNLRVNEERLAEINSACDLGLRVDITDDAEFCGLTVVGDCVFPAILRKLNKVLSHRFRDYEHFCQYQTALRDWIHLVEEFGADKVVGCNAFMQKTTFEHIQSALDAIKAFSHINKAQFTEQFAARREAATIPVLDRVENKIVMTEV</sequence>
<evidence type="ECO:0000256" key="1">
    <source>
        <dbReference type="SAM" id="MobiDB-lite"/>
    </source>
</evidence>
<evidence type="ECO:0000313" key="3">
    <source>
        <dbReference type="EMBL" id="JAS28229.1"/>
    </source>
</evidence>
<dbReference type="Pfam" id="PF00978">
    <property type="entry name" value="RdRP_2"/>
    <property type="match status" value="1"/>
</dbReference>
<dbReference type="InterPro" id="IPR001788">
    <property type="entry name" value="RNA-dep_RNA_pol_alsuvir"/>
</dbReference>
<dbReference type="Pfam" id="PF01443">
    <property type="entry name" value="Viral_helicase1"/>
    <property type="match status" value="1"/>
</dbReference>
<name>A0A1B6DRE7_9HEMI</name>
<accession>A0A1B6DRE7</accession>
<dbReference type="Pfam" id="PF01660">
    <property type="entry name" value="Vmethyltransf"/>
    <property type="match status" value="1"/>
</dbReference>
<reference evidence="3" key="1">
    <citation type="submission" date="2015-12" db="EMBL/GenBank/DDBJ databases">
        <title>De novo transcriptome assembly of four potential Pierce s Disease insect vectors from Arizona vineyards.</title>
        <authorList>
            <person name="Tassone E.E."/>
        </authorList>
    </citation>
    <scope>NUCLEOTIDE SEQUENCE</scope>
</reference>
<dbReference type="GO" id="GO:0005524">
    <property type="term" value="F:ATP binding"/>
    <property type="evidence" value="ECO:0007669"/>
    <property type="project" value="InterPro"/>
</dbReference>
<organism evidence="3">
    <name type="scientific">Clastoptera arizonana</name>
    <name type="common">Arizona spittle bug</name>
    <dbReference type="NCBI Taxonomy" id="38151"/>
    <lineage>
        <taxon>Eukaryota</taxon>
        <taxon>Metazoa</taxon>
        <taxon>Ecdysozoa</taxon>
        <taxon>Arthropoda</taxon>
        <taxon>Hexapoda</taxon>
        <taxon>Insecta</taxon>
        <taxon>Pterygota</taxon>
        <taxon>Neoptera</taxon>
        <taxon>Paraneoptera</taxon>
        <taxon>Hemiptera</taxon>
        <taxon>Auchenorrhyncha</taxon>
        <taxon>Cercopoidea</taxon>
        <taxon>Clastopteridae</taxon>
        <taxon>Clastoptera</taxon>
    </lineage>
</organism>
<feature type="region of interest" description="Disordered" evidence="1">
    <location>
        <begin position="998"/>
        <end position="1039"/>
    </location>
</feature>
<dbReference type="EMBL" id="GEDC01009069">
    <property type="protein sequence ID" value="JAS28229.1"/>
    <property type="molecule type" value="Transcribed_RNA"/>
</dbReference>
<proteinExistence type="predicted"/>
<gene>
    <name evidence="3" type="ORF">g.42435</name>
</gene>
<dbReference type="GO" id="GO:0006396">
    <property type="term" value="P:RNA processing"/>
    <property type="evidence" value="ECO:0007669"/>
    <property type="project" value="InterPro"/>
</dbReference>
<dbReference type="InterPro" id="IPR043502">
    <property type="entry name" value="DNA/RNA_pol_sf"/>
</dbReference>
<feature type="domain" description="Alphavirus-like MT" evidence="2">
    <location>
        <begin position="60"/>
        <end position="283"/>
    </location>
</feature>
<dbReference type="SUPFAM" id="SSF56672">
    <property type="entry name" value="DNA/RNA polymerases"/>
    <property type="match status" value="1"/>
</dbReference>
<dbReference type="PROSITE" id="PS51743">
    <property type="entry name" value="ALPHAVIRUS_MT"/>
    <property type="match status" value="1"/>
</dbReference>
<dbReference type="SUPFAM" id="SSF52540">
    <property type="entry name" value="P-loop containing nucleoside triphosphate hydrolases"/>
    <property type="match status" value="1"/>
</dbReference>
<dbReference type="GO" id="GO:0016556">
    <property type="term" value="P:mRNA modification"/>
    <property type="evidence" value="ECO:0007669"/>
    <property type="project" value="InterPro"/>
</dbReference>